<dbReference type="InterPro" id="IPR001478">
    <property type="entry name" value="PDZ"/>
</dbReference>
<dbReference type="SUPFAM" id="SSF50156">
    <property type="entry name" value="PDZ domain-like"/>
    <property type="match status" value="3"/>
</dbReference>
<dbReference type="CDD" id="cd23064">
    <property type="entry name" value="PDZ3_INAD-like"/>
    <property type="match status" value="1"/>
</dbReference>
<keyword evidence="4" id="KW-1185">Reference proteome</keyword>
<sequence length="423" mass="45628">MESGTPNITDNELEKIQKKYGDLKGELIFINLVKGSNKLGLSLAGNKDRTKMSVFVCGMHPKGLAAKDGRFKIGDELLEIVWRQIAVVKYLNAKDERREGAIDEMAVKPLTQFPSELDEEATEDKYCHYRGMHTVTVRKGAQGLGIMIIEGKHVEVGQGIFISDIQENSAAEQAGLKVGDMILAANDADLVGADYDTAASILKQADGLLTLIVANPHKPTTGYIYEDEKKCAEIIENSHEKNMTIKTCEKKKDKSPPPLPPPKPSFLASKASSNNISSLVTPLETRTFNCSVAPLASTAVISEVHPLVSTAKTEDANGNDSFQEDDEPQPDPKNPAEFKTVTLERGSAGLGFSIVGGYGSPHGDLPIYVKKLFDNGAAAKDGQLKPGDQILSVNDQSLEGLTHEEAVEVLKKVTGTVVLSVLS</sequence>
<protein>
    <submittedName>
        <fullName evidence="3">Multiple PDZ domain protein</fullName>
    </submittedName>
</protein>
<gene>
    <name evidence="3" type="primary">MPDZ</name>
    <name evidence="3" type="ORF">TNIN_167331</name>
</gene>
<proteinExistence type="predicted"/>
<dbReference type="PANTHER" id="PTHR19964:SF97">
    <property type="entry name" value="PDZ DOMAIN-CONTAINING PROTEIN"/>
    <property type="match status" value="1"/>
</dbReference>
<dbReference type="EMBL" id="BMAV01009621">
    <property type="protein sequence ID" value="GFY54026.1"/>
    <property type="molecule type" value="Genomic_DNA"/>
</dbReference>
<name>A0A8X6XLW1_9ARAC</name>
<reference evidence="3" key="1">
    <citation type="submission" date="2020-08" db="EMBL/GenBank/DDBJ databases">
        <title>Multicomponent nature underlies the extraordinary mechanical properties of spider dragline silk.</title>
        <authorList>
            <person name="Kono N."/>
            <person name="Nakamura H."/>
            <person name="Mori M."/>
            <person name="Yoshida Y."/>
            <person name="Ohtoshi R."/>
            <person name="Malay A.D."/>
            <person name="Moran D.A.P."/>
            <person name="Tomita M."/>
            <person name="Numata K."/>
            <person name="Arakawa K."/>
        </authorList>
    </citation>
    <scope>NUCLEOTIDE SEQUENCE</scope>
</reference>
<evidence type="ECO:0000259" key="2">
    <source>
        <dbReference type="PROSITE" id="PS50106"/>
    </source>
</evidence>
<evidence type="ECO:0000313" key="4">
    <source>
        <dbReference type="Proteomes" id="UP000886998"/>
    </source>
</evidence>
<dbReference type="AlphaFoldDB" id="A0A8X6XLW1"/>
<accession>A0A8X6XLW1</accession>
<dbReference type="CDD" id="cd06676">
    <property type="entry name" value="PDZ13_MUPP1-like"/>
    <property type="match status" value="1"/>
</dbReference>
<comment type="caution">
    <text evidence="3">The sequence shown here is derived from an EMBL/GenBank/DDBJ whole genome shotgun (WGS) entry which is preliminary data.</text>
</comment>
<evidence type="ECO:0000313" key="3">
    <source>
        <dbReference type="EMBL" id="GFY54026.1"/>
    </source>
</evidence>
<feature type="domain" description="PDZ" evidence="2">
    <location>
        <begin position="29"/>
        <end position="80"/>
    </location>
</feature>
<dbReference type="InterPro" id="IPR036034">
    <property type="entry name" value="PDZ_sf"/>
</dbReference>
<feature type="domain" description="PDZ" evidence="2">
    <location>
        <begin position="340"/>
        <end position="423"/>
    </location>
</feature>
<dbReference type="PROSITE" id="PS50106">
    <property type="entry name" value="PDZ"/>
    <property type="match status" value="3"/>
</dbReference>
<dbReference type="SMART" id="SM00228">
    <property type="entry name" value="PDZ"/>
    <property type="match status" value="3"/>
</dbReference>
<dbReference type="Gene3D" id="2.30.42.10">
    <property type="match status" value="3"/>
</dbReference>
<dbReference type="PANTHER" id="PTHR19964">
    <property type="entry name" value="MULTIPLE PDZ DOMAIN PROTEIN"/>
    <property type="match status" value="1"/>
</dbReference>
<evidence type="ECO:0000256" key="1">
    <source>
        <dbReference type="SAM" id="MobiDB-lite"/>
    </source>
</evidence>
<dbReference type="Proteomes" id="UP000886998">
    <property type="component" value="Unassembled WGS sequence"/>
</dbReference>
<dbReference type="InterPro" id="IPR051342">
    <property type="entry name" value="PDZ_scaffold"/>
</dbReference>
<feature type="region of interest" description="Disordered" evidence="1">
    <location>
        <begin position="249"/>
        <end position="270"/>
    </location>
</feature>
<feature type="domain" description="PDZ" evidence="2">
    <location>
        <begin position="134"/>
        <end position="217"/>
    </location>
</feature>
<feature type="region of interest" description="Disordered" evidence="1">
    <location>
        <begin position="310"/>
        <end position="334"/>
    </location>
</feature>
<dbReference type="Pfam" id="PF00595">
    <property type="entry name" value="PDZ"/>
    <property type="match status" value="3"/>
</dbReference>
<organism evidence="3 4">
    <name type="scientific">Trichonephila inaurata madagascariensis</name>
    <dbReference type="NCBI Taxonomy" id="2747483"/>
    <lineage>
        <taxon>Eukaryota</taxon>
        <taxon>Metazoa</taxon>
        <taxon>Ecdysozoa</taxon>
        <taxon>Arthropoda</taxon>
        <taxon>Chelicerata</taxon>
        <taxon>Arachnida</taxon>
        <taxon>Araneae</taxon>
        <taxon>Araneomorphae</taxon>
        <taxon>Entelegynae</taxon>
        <taxon>Araneoidea</taxon>
        <taxon>Nephilidae</taxon>
        <taxon>Trichonephila</taxon>
        <taxon>Trichonephila inaurata</taxon>
    </lineage>
</organism>
<dbReference type="OrthoDB" id="438726at2759"/>